<reference evidence="2 3" key="1">
    <citation type="submission" date="2017-05" db="EMBL/GenBank/DDBJ databases">
        <title>Complete and WGS of Bordetella genogroups.</title>
        <authorList>
            <person name="Spilker T."/>
            <person name="LiPuma J."/>
        </authorList>
    </citation>
    <scope>NUCLEOTIDE SEQUENCE [LARGE SCALE GENOMIC DNA]</scope>
    <source>
        <strain evidence="2 3">AU10456</strain>
    </source>
</reference>
<accession>A0A261TKB4</accession>
<proteinExistence type="predicted"/>
<protein>
    <submittedName>
        <fullName evidence="2">Uncharacterized protein</fullName>
    </submittedName>
</protein>
<feature type="transmembrane region" description="Helical" evidence="1">
    <location>
        <begin position="35"/>
        <end position="57"/>
    </location>
</feature>
<dbReference type="Proteomes" id="UP000216913">
    <property type="component" value="Unassembled WGS sequence"/>
</dbReference>
<keyword evidence="1" id="KW-0812">Transmembrane</keyword>
<keyword evidence="1" id="KW-1133">Transmembrane helix</keyword>
<dbReference type="EMBL" id="NEVP01000009">
    <property type="protein sequence ID" value="OZI49073.1"/>
    <property type="molecule type" value="Genomic_DNA"/>
</dbReference>
<keyword evidence="1" id="KW-0472">Membrane</keyword>
<dbReference type="AlphaFoldDB" id="A0A261TKB4"/>
<name>A0A261TKB4_9BORD</name>
<evidence type="ECO:0000313" key="3">
    <source>
        <dbReference type="Proteomes" id="UP000216913"/>
    </source>
</evidence>
<sequence>MMPVLMSIGVVALMFVCVAIYVTVAPLSPAQVNEVLKTMAISGLCIPPVLAPAIMLYQRSRARKRAAREAAAPVAGRKA</sequence>
<keyword evidence="3" id="KW-1185">Reference proteome</keyword>
<evidence type="ECO:0000313" key="2">
    <source>
        <dbReference type="EMBL" id="OZI49073.1"/>
    </source>
</evidence>
<organism evidence="2 3">
    <name type="scientific">Bordetella genomosp. 5</name>
    <dbReference type="NCBI Taxonomy" id="1395608"/>
    <lineage>
        <taxon>Bacteria</taxon>
        <taxon>Pseudomonadati</taxon>
        <taxon>Pseudomonadota</taxon>
        <taxon>Betaproteobacteria</taxon>
        <taxon>Burkholderiales</taxon>
        <taxon>Alcaligenaceae</taxon>
        <taxon>Bordetella</taxon>
    </lineage>
</organism>
<gene>
    <name evidence="2" type="ORF">CAL25_15750</name>
</gene>
<comment type="caution">
    <text evidence="2">The sequence shown here is derived from an EMBL/GenBank/DDBJ whole genome shotgun (WGS) entry which is preliminary data.</text>
</comment>
<evidence type="ECO:0000256" key="1">
    <source>
        <dbReference type="SAM" id="Phobius"/>
    </source>
</evidence>